<dbReference type="SUPFAM" id="SSF46689">
    <property type="entry name" value="Homeodomain-like"/>
    <property type="match status" value="1"/>
</dbReference>
<protein>
    <submittedName>
        <fullName evidence="1">DUF433 domain-containing protein</fullName>
    </submittedName>
</protein>
<dbReference type="Pfam" id="PF04255">
    <property type="entry name" value="DUF433"/>
    <property type="match status" value="1"/>
</dbReference>
<name>A0AAW9Q9W7_9CYAN</name>
<dbReference type="InterPro" id="IPR009057">
    <property type="entry name" value="Homeodomain-like_sf"/>
</dbReference>
<dbReference type="RefSeq" id="WP_330486239.1">
    <property type="nucleotide sequence ID" value="NZ_JAZBJZ010000173.1"/>
</dbReference>
<evidence type="ECO:0000313" key="2">
    <source>
        <dbReference type="Proteomes" id="UP001333818"/>
    </source>
</evidence>
<dbReference type="PANTHER" id="PTHR34849">
    <property type="entry name" value="SSL5025 PROTEIN"/>
    <property type="match status" value="1"/>
</dbReference>
<dbReference type="Gene3D" id="1.10.10.10">
    <property type="entry name" value="Winged helix-like DNA-binding domain superfamily/Winged helix DNA-binding domain"/>
    <property type="match status" value="1"/>
</dbReference>
<dbReference type="Proteomes" id="UP001333818">
    <property type="component" value="Unassembled WGS sequence"/>
</dbReference>
<evidence type="ECO:0000313" key="1">
    <source>
        <dbReference type="EMBL" id="MEE3719803.1"/>
    </source>
</evidence>
<keyword evidence="2" id="KW-1185">Reference proteome</keyword>
<dbReference type="InterPro" id="IPR007367">
    <property type="entry name" value="DUF433"/>
</dbReference>
<dbReference type="EMBL" id="JAZBJZ010000173">
    <property type="protein sequence ID" value="MEE3719803.1"/>
    <property type="molecule type" value="Genomic_DNA"/>
</dbReference>
<sequence>MLDTPTQYKHIQLQGDGVPIIAGTTMKVVELVTSHITYGWSPEELHFQYPHIALSKIYSALAYYWDHKQEIDDDMQRRLEFAEQMRRNAPPSPLQSKLQAQNF</sequence>
<dbReference type="AlphaFoldDB" id="A0AAW9Q9W7"/>
<dbReference type="InterPro" id="IPR036388">
    <property type="entry name" value="WH-like_DNA-bd_sf"/>
</dbReference>
<organism evidence="1 2">
    <name type="scientific">Tumidithrix elongata BACA0141</name>
    <dbReference type="NCBI Taxonomy" id="2716417"/>
    <lineage>
        <taxon>Bacteria</taxon>
        <taxon>Bacillati</taxon>
        <taxon>Cyanobacteriota</taxon>
        <taxon>Cyanophyceae</taxon>
        <taxon>Pseudanabaenales</taxon>
        <taxon>Pseudanabaenaceae</taxon>
        <taxon>Tumidithrix</taxon>
        <taxon>Tumidithrix elongata</taxon>
    </lineage>
</organism>
<accession>A0AAW9Q9W7</accession>
<dbReference type="PANTHER" id="PTHR34849:SF1">
    <property type="entry name" value="SLR0770 PROTEIN"/>
    <property type="match status" value="1"/>
</dbReference>
<proteinExistence type="predicted"/>
<gene>
    <name evidence="1" type="ORF">V2H45_23965</name>
</gene>
<comment type="caution">
    <text evidence="1">The sequence shown here is derived from an EMBL/GenBank/DDBJ whole genome shotgun (WGS) entry which is preliminary data.</text>
</comment>
<reference evidence="1" key="1">
    <citation type="submission" date="2024-01" db="EMBL/GenBank/DDBJ databases">
        <title>Bank of Algae and Cyanobacteria of the Azores (BACA) strain genomes.</title>
        <authorList>
            <person name="Luz R."/>
            <person name="Cordeiro R."/>
            <person name="Fonseca A."/>
            <person name="Goncalves V."/>
        </authorList>
    </citation>
    <scope>NUCLEOTIDE SEQUENCE</scope>
    <source>
        <strain evidence="1">BACA0141</strain>
    </source>
</reference>